<evidence type="ECO:0000313" key="3">
    <source>
        <dbReference type="Proteomes" id="UP001273531"/>
    </source>
</evidence>
<organism evidence="2 3">
    <name type="scientific">Sphingomonas agrestis</name>
    <dbReference type="NCBI Taxonomy" id="3080540"/>
    <lineage>
        <taxon>Bacteria</taxon>
        <taxon>Pseudomonadati</taxon>
        <taxon>Pseudomonadota</taxon>
        <taxon>Alphaproteobacteria</taxon>
        <taxon>Sphingomonadales</taxon>
        <taxon>Sphingomonadaceae</taxon>
        <taxon>Sphingomonas</taxon>
    </lineage>
</organism>
<keyword evidence="3" id="KW-1185">Reference proteome</keyword>
<proteinExistence type="predicted"/>
<gene>
    <name evidence="2" type="ORF">RZN05_14945</name>
</gene>
<sequence length="409" mass="44665">MYQAAQRAVAAHPLSRFEEPLRIALFSGNYNYVRDGANQALNRLVEYLERQGASVRVYSPTSDQPAFAPQGTLVSVPSVALPGRGEYRLGLGLPPSIRRDIRSFRPHLVHVSAPDWTGSAAQRLARTLGVPIVASLHTRFEKYADFYGARFLRPTLERHLSRFYARSDRVLVPTRAIAREFVEAGLADKIGLWSRGVDRTLFDPVRRSNSWRLRNGIAKDRVALMFFGRLVREKGLAEFAEVCDRLAAAGTRIQPVVVGEGPARTWFERRLPSARFTGHLMDEPLGEAVASADIFFNPSTTEAFGNVTLEAMAAGVPTVGVDVPSGSALLGQGAGLLYPAGDLDAAIAAIARLAASLDLRARMRVRAREASAAYDWDSASHQVWETYLELLGGAESRDGAPRIAPAPGM</sequence>
<keyword evidence="2" id="KW-0808">Transferase</keyword>
<dbReference type="InterPro" id="IPR050194">
    <property type="entry name" value="Glycosyltransferase_grp1"/>
</dbReference>
<dbReference type="CDD" id="cd03814">
    <property type="entry name" value="GT4-like"/>
    <property type="match status" value="1"/>
</dbReference>
<protein>
    <submittedName>
        <fullName evidence="2">Glycosyltransferase family 1 protein</fullName>
        <ecNumber evidence="2">2.4.-.-</ecNumber>
    </submittedName>
</protein>
<evidence type="ECO:0000259" key="1">
    <source>
        <dbReference type="Pfam" id="PF13439"/>
    </source>
</evidence>
<dbReference type="InterPro" id="IPR028098">
    <property type="entry name" value="Glyco_trans_4-like_N"/>
</dbReference>
<dbReference type="GO" id="GO:0016757">
    <property type="term" value="F:glycosyltransferase activity"/>
    <property type="evidence" value="ECO:0007669"/>
    <property type="project" value="UniProtKB-KW"/>
</dbReference>
<dbReference type="EMBL" id="JAWJEJ010000001">
    <property type="protein sequence ID" value="MDV3458292.1"/>
    <property type="molecule type" value="Genomic_DNA"/>
</dbReference>
<dbReference type="SUPFAM" id="SSF53756">
    <property type="entry name" value="UDP-Glycosyltransferase/glycogen phosphorylase"/>
    <property type="match status" value="1"/>
</dbReference>
<dbReference type="EC" id="2.4.-.-" evidence="2"/>
<feature type="domain" description="Glycosyltransferase subfamily 4-like N-terminal" evidence="1">
    <location>
        <begin position="35"/>
        <end position="199"/>
    </location>
</feature>
<evidence type="ECO:0000313" key="2">
    <source>
        <dbReference type="EMBL" id="MDV3458292.1"/>
    </source>
</evidence>
<keyword evidence="2" id="KW-0328">Glycosyltransferase</keyword>
<dbReference type="RefSeq" id="WP_317227363.1">
    <property type="nucleotide sequence ID" value="NZ_JAWJEJ010000001.1"/>
</dbReference>
<reference evidence="2 3" key="1">
    <citation type="submission" date="2023-10" db="EMBL/GenBank/DDBJ databases">
        <title>Sphingomonas sp. HF-S4 16S ribosomal RNA gene Genome sequencing and assembly.</title>
        <authorList>
            <person name="Lee H."/>
        </authorList>
    </citation>
    <scope>NUCLEOTIDE SEQUENCE [LARGE SCALE GENOMIC DNA]</scope>
    <source>
        <strain evidence="2 3">HF-S4</strain>
    </source>
</reference>
<dbReference type="Pfam" id="PF13692">
    <property type="entry name" value="Glyco_trans_1_4"/>
    <property type="match status" value="1"/>
</dbReference>
<dbReference type="PANTHER" id="PTHR45947:SF3">
    <property type="entry name" value="SULFOQUINOVOSYL TRANSFERASE SQD2"/>
    <property type="match status" value="1"/>
</dbReference>
<name>A0ABU3YAX1_9SPHN</name>
<dbReference type="Gene3D" id="3.40.50.2000">
    <property type="entry name" value="Glycogen Phosphorylase B"/>
    <property type="match status" value="2"/>
</dbReference>
<comment type="caution">
    <text evidence="2">The sequence shown here is derived from an EMBL/GenBank/DDBJ whole genome shotgun (WGS) entry which is preliminary data.</text>
</comment>
<accession>A0ABU3YAX1</accession>
<dbReference type="Pfam" id="PF13439">
    <property type="entry name" value="Glyco_transf_4"/>
    <property type="match status" value="1"/>
</dbReference>
<dbReference type="Proteomes" id="UP001273531">
    <property type="component" value="Unassembled WGS sequence"/>
</dbReference>
<dbReference type="PANTHER" id="PTHR45947">
    <property type="entry name" value="SULFOQUINOVOSYL TRANSFERASE SQD2"/>
    <property type="match status" value="1"/>
</dbReference>